<evidence type="ECO:0000259" key="2">
    <source>
        <dbReference type="Pfam" id="PF23598"/>
    </source>
</evidence>
<dbReference type="Pfam" id="PF23598">
    <property type="entry name" value="LRR_14"/>
    <property type="match status" value="1"/>
</dbReference>
<reference evidence="3" key="1">
    <citation type="journal article" date="2018" name="DNA Res.">
        <title>Multiple hybrid de novo genome assembly of finger millet, an orphan allotetraploid crop.</title>
        <authorList>
            <person name="Hatakeyama M."/>
            <person name="Aluri S."/>
            <person name="Balachadran M.T."/>
            <person name="Sivarajan S.R."/>
            <person name="Patrignani A."/>
            <person name="Gruter S."/>
            <person name="Poveda L."/>
            <person name="Shimizu-Inatsugi R."/>
            <person name="Baeten J."/>
            <person name="Francoijs K.J."/>
            <person name="Nataraja K.N."/>
            <person name="Reddy Y.A.N."/>
            <person name="Phadnis S."/>
            <person name="Ravikumar R.L."/>
            <person name="Schlapbach R."/>
            <person name="Sreeman S.M."/>
            <person name="Shimizu K.K."/>
        </authorList>
    </citation>
    <scope>NUCLEOTIDE SEQUENCE</scope>
</reference>
<proteinExistence type="predicted"/>
<dbReference type="SUPFAM" id="SSF52047">
    <property type="entry name" value="RNI-like"/>
    <property type="match status" value="1"/>
</dbReference>
<dbReference type="Proteomes" id="UP001054889">
    <property type="component" value="Unassembled WGS sequence"/>
</dbReference>
<dbReference type="Gene3D" id="3.80.10.10">
    <property type="entry name" value="Ribonuclease Inhibitor"/>
    <property type="match status" value="1"/>
</dbReference>
<reference evidence="3" key="2">
    <citation type="submission" date="2021-12" db="EMBL/GenBank/DDBJ databases">
        <title>Resequencing data analysis of finger millet.</title>
        <authorList>
            <person name="Hatakeyama M."/>
            <person name="Aluri S."/>
            <person name="Balachadran M.T."/>
            <person name="Sivarajan S.R."/>
            <person name="Poveda L."/>
            <person name="Shimizu-Inatsugi R."/>
            <person name="Schlapbach R."/>
            <person name="Sreeman S.M."/>
            <person name="Shimizu K.K."/>
        </authorList>
    </citation>
    <scope>NUCLEOTIDE SEQUENCE</scope>
</reference>
<gene>
    <name evidence="3" type="primary">gb03422</name>
    <name evidence="3" type="ORF">PR202_gb03422</name>
</gene>
<name>A0AAV5E0A6_ELECO</name>
<evidence type="ECO:0000313" key="4">
    <source>
        <dbReference type="Proteomes" id="UP001054889"/>
    </source>
</evidence>
<keyword evidence="4" id="KW-1185">Reference proteome</keyword>
<keyword evidence="1" id="KW-0677">Repeat</keyword>
<dbReference type="AlphaFoldDB" id="A0AAV5E0A6"/>
<protein>
    <recommendedName>
        <fullName evidence="2">Disease resistance R13L4/SHOC-2-like LRR domain-containing protein</fullName>
    </recommendedName>
</protein>
<evidence type="ECO:0000256" key="1">
    <source>
        <dbReference type="ARBA" id="ARBA00022737"/>
    </source>
</evidence>
<comment type="caution">
    <text evidence="3">The sequence shown here is derived from an EMBL/GenBank/DDBJ whole genome shotgun (WGS) entry which is preliminary data.</text>
</comment>
<accession>A0AAV5E0A6</accession>
<dbReference type="InterPro" id="IPR032675">
    <property type="entry name" value="LRR_dom_sf"/>
</dbReference>
<sequence>MRLSQWHDYNPKDLGSLHHLRYLALEGLRGKETPHDLAEIGNLTELRMLSIYRSMPVWLRGGVIPAPEVRLVIGSDHPFRSLAEFEFLGLRSWLVFAQGVMPKLQRLKLDCDLNVMKRNGGWLDVGLENLTSLERISITAYPDLEVEEAKTMIRDVIDIHPNHPTLELVQPSTYQDRFK</sequence>
<evidence type="ECO:0000313" key="3">
    <source>
        <dbReference type="EMBL" id="GJN16434.1"/>
    </source>
</evidence>
<feature type="domain" description="Disease resistance R13L4/SHOC-2-like LRR" evidence="2">
    <location>
        <begin position="35"/>
        <end position="166"/>
    </location>
</feature>
<dbReference type="EMBL" id="BQKI01000072">
    <property type="protein sequence ID" value="GJN16434.1"/>
    <property type="molecule type" value="Genomic_DNA"/>
</dbReference>
<dbReference type="InterPro" id="IPR055414">
    <property type="entry name" value="LRR_R13L4/SHOC2-like"/>
</dbReference>
<organism evidence="3 4">
    <name type="scientific">Eleusine coracana subsp. coracana</name>
    <dbReference type="NCBI Taxonomy" id="191504"/>
    <lineage>
        <taxon>Eukaryota</taxon>
        <taxon>Viridiplantae</taxon>
        <taxon>Streptophyta</taxon>
        <taxon>Embryophyta</taxon>
        <taxon>Tracheophyta</taxon>
        <taxon>Spermatophyta</taxon>
        <taxon>Magnoliopsida</taxon>
        <taxon>Liliopsida</taxon>
        <taxon>Poales</taxon>
        <taxon>Poaceae</taxon>
        <taxon>PACMAD clade</taxon>
        <taxon>Chloridoideae</taxon>
        <taxon>Cynodonteae</taxon>
        <taxon>Eleusininae</taxon>
        <taxon>Eleusine</taxon>
    </lineage>
</organism>